<dbReference type="Gene3D" id="3.30.479.30">
    <property type="entry name" value="Band 7 domain"/>
    <property type="match status" value="1"/>
</dbReference>
<dbReference type="InterPro" id="IPR031905">
    <property type="entry name" value="Flotillin_C"/>
</dbReference>
<reference evidence="4" key="1">
    <citation type="submission" date="2025-08" db="UniProtKB">
        <authorList>
            <consortium name="RefSeq"/>
        </authorList>
    </citation>
    <scope>IDENTIFICATION</scope>
</reference>
<dbReference type="CDD" id="cd03399">
    <property type="entry name" value="SPFH_flotillin"/>
    <property type="match status" value="1"/>
</dbReference>
<sequence length="342" mass="37823">MTLAIESSNVYTALGVAISVSGVAQVKVHGQNKEMLEAACQQFLGKSDEEVENIAKETLEGHQRAIMGNMTVEGYLSSLGQARIAEVTRDARIGEAEATRDSEIRKSLATEQTMRSKYENDIEIARAKREFELNQAIYQTEINMAKAHADLAYDLQAAKTQQKIMDEKMQIKVVERSQQIAVQEQEILRREKELEGQVRRPAEAEKYRLEMLAQAKRNQTILQAEAVAESIRVKGEAEAFAIEAKAKAEAEQMAKKADAWLEYKEAAMVDMVLDILPEIIANVTKPLKKTNRIVMVSSGNSDVGASKLTGEVINIVNQLPTIAKSMTGLDVSSILDAAQKRA</sequence>
<keyword evidence="3" id="KW-1185">Reference proteome</keyword>
<dbReference type="InterPro" id="IPR027705">
    <property type="entry name" value="Flotillin_fam"/>
</dbReference>
<dbReference type="Proteomes" id="UP000695022">
    <property type="component" value="Unplaced"/>
</dbReference>
<dbReference type="InterPro" id="IPR036013">
    <property type="entry name" value="Band_7/SPFH_dom_sf"/>
</dbReference>
<evidence type="ECO:0000313" key="3">
    <source>
        <dbReference type="Proteomes" id="UP000695022"/>
    </source>
</evidence>
<organism evidence="3 4">
    <name type="scientific">Priapulus caudatus</name>
    <name type="common">Priapulid worm</name>
    <dbReference type="NCBI Taxonomy" id="37621"/>
    <lineage>
        <taxon>Eukaryota</taxon>
        <taxon>Metazoa</taxon>
        <taxon>Ecdysozoa</taxon>
        <taxon>Scalidophora</taxon>
        <taxon>Priapulida</taxon>
        <taxon>Priapulimorpha</taxon>
        <taxon>Priapulimorphida</taxon>
        <taxon>Priapulidae</taxon>
        <taxon>Priapulus</taxon>
    </lineage>
</organism>
<dbReference type="PANTHER" id="PTHR13806:SF46">
    <property type="entry name" value="FLOTILLIN-1-RELATED"/>
    <property type="match status" value="1"/>
</dbReference>
<evidence type="ECO:0000256" key="1">
    <source>
        <dbReference type="RuleBase" id="RU366054"/>
    </source>
</evidence>
<name>A0ABM1EDK1_PRICU</name>
<dbReference type="Pfam" id="PF15975">
    <property type="entry name" value="Flot"/>
    <property type="match status" value="1"/>
</dbReference>
<evidence type="ECO:0000313" key="4">
    <source>
        <dbReference type="RefSeq" id="XP_014670272.1"/>
    </source>
</evidence>
<protein>
    <submittedName>
        <fullName evidence="4">Flotillin-1-like</fullName>
    </submittedName>
</protein>
<dbReference type="SUPFAM" id="SSF117892">
    <property type="entry name" value="Band 7/SPFH domain"/>
    <property type="match status" value="1"/>
</dbReference>
<feature type="domain" description="Flotillin C-terminal" evidence="2">
    <location>
        <begin position="225"/>
        <end position="300"/>
    </location>
</feature>
<dbReference type="RefSeq" id="XP_014670272.1">
    <property type="nucleotide sequence ID" value="XM_014814786.1"/>
</dbReference>
<dbReference type="GeneID" id="106811232"/>
<dbReference type="PANTHER" id="PTHR13806">
    <property type="entry name" value="FLOTILLIN-RELATED"/>
    <property type="match status" value="1"/>
</dbReference>
<evidence type="ECO:0000259" key="2">
    <source>
        <dbReference type="Pfam" id="PF15975"/>
    </source>
</evidence>
<gene>
    <name evidence="4" type="primary">LOC106811232</name>
</gene>
<accession>A0ABM1EDK1</accession>
<proteinExistence type="inferred from homology"/>
<comment type="similarity">
    <text evidence="1">Belongs to the band 7/mec-2 family. Flotillin subfamily.</text>
</comment>